<name>A0ABX8V6U2_9FLAO</name>
<dbReference type="Proteomes" id="UP000825381">
    <property type="component" value="Chromosome"/>
</dbReference>
<dbReference type="NCBIfam" id="TIGR03514">
    <property type="entry name" value="GldB_lipo"/>
    <property type="match status" value="1"/>
</dbReference>
<dbReference type="PROSITE" id="PS51257">
    <property type="entry name" value="PROKAR_LIPOPROTEIN"/>
    <property type="match status" value="1"/>
</dbReference>
<keyword evidence="2" id="KW-1185">Reference proteome</keyword>
<organism evidence="1 2">
    <name type="scientific">Flavobacterium litorale</name>
    <dbReference type="NCBI Taxonomy" id="2856519"/>
    <lineage>
        <taxon>Bacteria</taxon>
        <taxon>Pseudomonadati</taxon>
        <taxon>Bacteroidota</taxon>
        <taxon>Flavobacteriia</taxon>
        <taxon>Flavobacteriales</taxon>
        <taxon>Flavobacteriaceae</taxon>
        <taxon>Flavobacterium</taxon>
    </lineage>
</organism>
<proteinExistence type="predicted"/>
<evidence type="ECO:0000313" key="2">
    <source>
        <dbReference type="Proteomes" id="UP000825381"/>
    </source>
</evidence>
<dbReference type="EMBL" id="CP080429">
    <property type="protein sequence ID" value="QYJ68568.1"/>
    <property type="molecule type" value="Genomic_DNA"/>
</dbReference>
<protein>
    <submittedName>
        <fullName evidence="1">Gliding motility lipoprotein GldB</fullName>
    </submittedName>
</protein>
<gene>
    <name evidence="1" type="primary">gldB</name>
    <name evidence="1" type="ORF">K1I41_01440</name>
</gene>
<reference evidence="1 2" key="1">
    <citation type="submission" date="2021-07" db="EMBL/GenBank/DDBJ databases">
        <title>Flavobacterium WSW3-B6 sp.nov, isolated from seaweed.</title>
        <authorList>
            <person name="Muhammad N."/>
            <person name="Ho H."/>
            <person name="Lee Y.-J."/>
            <person name="Nguyen T."/>
            <person name="Ho J."/>
            <person name="Kim S.-G."/>
        </authorList>
    </citation>
    <scope>NUCLEOTIDE SEQUENCE [LARGE SCALE GENOMIC DNA]</scope>
    <source>
        <strain evidence="1 2">WSW3-B6</strain>
    </source>
</reference>
<keyword evidence="1" id="KW-0449">Lipoprotein</keyword>
<dbReference type="InterPro" id="IPR019853">
    <property type="entry name" value="GldB-like"/>
</dbReference>
<accession>A0ABX8V6U2</accession>
<evidence type="ECO:0000313" key="1">
    <source>
        <dbReference type="EMBL" id="QYJ68568.1"/>
    </source>
</evidence>
<dbReference type="RefSeq" id="WP_220640908.1">
    <property type="nucleotide sequence ID" value="NZ_CP080429.1"/>
</dbReference>
<dbReference type="Pfam" id="PF25594">
    <property type="entry name" value="GldB_lipo"/>
    <property type="match status" value="1"/>
</dbReference>
<sequence>MKKVVFIVVVLFVIVSCNDKDKKEHEIADVPVDGVTINRFDKQFFGGSPQDLPQLKEDYPYLFPEGNDDSVWIGKMQDPFQLKLYEEVQKKYPTTDALENDLEALFKHIKYYYPNFKTPKVITLVSDDIQTKAVFANDLLLIPLSLYLGEDNYLYEGLTSYQVEQFTPSQILPDVVTSFAATKVTPPRDRTLLGLMVYFGKELYMQDVLLPDAPDAHKIGYKPEQLQWAQENEAEMWRYFIDKNLLYDTNPKLAARFINPAPFTKFYLEFDNETPGRLGRWVGWQIVRAYAENNKNVTLQELLAIDAKTIFENAKYKPKK</sequence>